<keyword evidence="2" id="KW-1185">Reference proteome</keyword>
<gene>
    <name evidence="1" type="ORF">AFUS01_LOCUS32773</name>
</gene>
<dbReference type="Proteomes" id="UP000708208">
    <property type="component" value="Unassembled WGS sequence"/>
</dbReference>
<evidence type="ECO:0000313" key="1">
    <source>
        <dbReference type="EMBL" id="CAG7822504.1"/>
    </source>
</evidence>
<dbReference type="EMBL" id="CAJVCH010526551">
    <property type="protein sequence ID" value="CAG7822504.1"/>
    <property type="molecule type" value="Genomic_DNA"/>
</dbReference>
<organism evidence="1 2">
    <name type="scientific">Allacma fusca</name>
    <dbReference type="NCBI Taxonomy" id="39272"/>
    <lineage>
        <taxon>Eukaryota</taxon>
        <taxon>Metazoa</taxon>
        <taxon>Ecdysozoa</taxon>
        <taxon>Arthropoda</taxon>
        <taxon>Hexapoda</taxon>
        <taxon>Collembola</taxon>
        <taxon>Symphypleona</taxon>
        <taxon>Sminthuridae</taxon>
        <taxon>Allacma</taxon>
    </lineage>
</organism>
<protein>
    <submittedName>
        <fullName evidence="1">Uncharacterized protein</fullName>
    </submittedName>
</protein>
<accession>A0A8J2KSP5</accession>
<reference evidence="1" key="1">
    <citation type="submission" date="2021-06" db="EMBL/GenBank/DDBJ databases">
        <authorList>
            <person name="Hodson N. C."/>
            <person name="Mongue J. A."/>
            <person name="Jaron S. K."/>
        </authorList>
    </citation>
    <scope>NUCLEOTIDE SEQUENCE</scope>
</reference>
<feature type="non-terminal residue" evidence="1">
    <location>
        <position position="1"/>
    </location>
</feature>
<proteinExistence type="predicted"/>
<evidence type="ECO:0000313" key="2">
    <source>
        <dbReference type="Proteomes" id="UP000708208"/>
    </source>
</evidence>
<name>A0A8J2KSP5_9HEXA</name>
<sequence>RKDKHEEA</sequence>
<comment type="caution">
    <text evidence="1">The sequence shown here is derived from an EMBL/GenBank/DDBJ whole genome shotgun (WGS) entry which is preliminary data.</text>
</comment>